<evidence type="ECO:0000313" key="8">
    <source>
        <dbReference type="EMBL" id="EOD48502.1"/>
    </source>
</evidence>
<dbReference type="GO" id="GO:0000981">
    <property type="term" value="F:DNA-binding transcription factor activity, RNA polymerase II-specific"/>
    <property type="evidence" value="ECO:0007669"/>
    <property type="project" value="InterPro"/>
</dbReference>
<evidence type="ECO:0000259" key="7">
    <source>
        <dbReference type="PROSITE" id="PS50048"/>
    </source>
</evidence>
<evidence type="ECO:0000256" key="1">
    <source>
        <dbReference type="ARBA" id="ARBA00022723"/>
    </source>
</evidence>
<evidence type="ECO:0000256" key="6">
    <source>
        <dbReference type="ARBA" id="ARBA00023242"/>
    </source>
</evidence>
<dbReference type="PROSITE" id="PS50048">
    <property type="entry name" value="ZN2_CY6_FUNGAL_2"/>
    <property type="match status" value="1"/>
</dbReference>
<dbReference type="AlphaFoldDB" id="R1ELW6"/>
<keyword evidence="4" id="KW-0238">DNA-binding</keyword>
<dbReference type="Pfam" id="PF00172">
    <property type="entry name" value="Zn_clus"/>
    <property type="match status" value="1"/>
</dbReference>
<dbReference type="GO" id="GO:0008270">
    <property type="term" value="F:zinc ion binding"/>
    <property type="evidence" value="ECO:0007669"/>
    <property type="project" value="InterPro"/>
</dbReference>
<dbReference type="EMBL" id="KB916201">
    <property type="protein sequence ID" value="EOD48502.1"/>
    <property type="molecule type" value="Genomic_DNA"/>
</dbReference>
<name>R1ELW6_BOTPV</name>
<dbReference type="InterPro" id="IPR001138">
    <property type="entry name" value="Zn2Cys6_DnaBD"/>
</dbReference>
<evidence type="ECO:0000256" key="2">
    <source>
        <dbReference type="ARBA" id="ARBA00022833"/>
    </source>
</evidence>
<keyword evidence="3" id="KW-0805">Transcription regulation</keyword>
<evidence type="ECO:0000256" key="4">
    <source>
        <dbReference type="ARBA" id="ARBA00023125"/>
    </source>
</evidence>
<evidence type="ECO:0000256" key="5">
    <source>
        <dbReference type="ARBA" id="ARBA00023163"/>
    </source>
</evidence>
<keyword evidence="2" id="KW-0862">Zinc</keyword>
<sequence>MPTKLSRRKLAEAWDACTTCRNRSVKCDKQKPECQRSLVFSNYNKAIQCLYQQDSGCPQSALVYLSTCLLFTCLEFLQGDTKAAMAHVVCGLNILHTFQKAFDEPLSSQHQPEIQTILDDLVPIFCRLSIFANLIGEPTPTVHAKSAELEEQAPIRSISDARARLVDILNDAIRFVWSITPQKYVGGITTTEIIQQVRLELRLAKWWRRFAEFQAQIRQSAAAPTLPAVEAALTILHMHFQMGQIFTAVLTSSRERDWDAHFAQFEQINGLARTLVAGRGDGPAAAFSFETEVASPLYLAAVKCRHPRIRREAVALLERSARREGVIDSRRAGRVARAIIKIEEAGLGGI</sequence>
<dbReference type="PANTHER" id="PTHR36206">
    <property type="entry name" value="ASPERCRYPTIN BIOSYNTHESIS CLUSTER-SPECIFIC TRANSCRIPTION REGULATOR ATNN-RELATED"/>
    <property type="match status" value="1"/>
</dbReference>
<dbReference type="KEGG" id="npa:UCRNP2_4745"/>
<dbReference type="Gene3D" id="4.10.240.10">
    <property type="entry name" value="Zn(2)-C6 fungal-type DNA-binding domain"/>
    <property type="match status" value="1"/>
</dbReference>
<proteinExistence type="predicted"/>
<dbReference type="HOGENOM" id="CLU_011409_13_3_1"/>
<dbReference type="CDD" id="cd00067">
    <property type="entry name" value="GAL4"/>
    <property type="match status" value="1"/>
</dbReference>
<organism evidence="8 9">
    <name type="scientific">Botryosphaeria parva (strain UCR-NP2)</name>
    <name type="common">Grapevine canker fungus</name>
    <name type="synonym">Neofusicoccum parvum</name>
    <dbReference type="NCBI Taxonomy" id="1287680"/>
    <lineage>
        <taxon>Eukaryota</taxon>
        <taxon>Fungi</taxon>
        <taxon>Dikarya</taxon>
        <taxon>Ascomycota</taxon>
        <taxon>Pezizomycotina</taxon>
        <taxon>Dothideomycetes</taxon>
        <taxon>Dothideomycetes incertae sedis</taxon>
        <taxon>Botryosphaeriales</taxon>
        <taxon>Botryosphaeriaceae</taxon>
        <taxon>Neofusicoccum</taxon>
    </lineage>
</organism>
<dbReference type="OrthoDB" id="2593732at2759"/>
<dbReference type="GO" id="GO:0003677">
    <property type="term" value="F:DNA binding"/>
    <property type="evidence" value="ECO:0007669"/>
    <property type="project" value="UniProtKB-KW"/>
</dbReference>
<keyword evidence="6" id="KW-0539">Nucleus</keyword>
<gene>
    <name evidence="8" type="ORF">UCRNP2_4745</name>
</gene>
<dbReference type="InterPro" id="IPR036864">
    <property type="entry name" value="Zn2-C6_fun-type_DNA-bd_sf"/>
</dbReference>
<dbReference type="PANTHER" id="PTHR36206:SF12">
    <property type="entry name" value="ASPERCRYPTIN BIOSYNTHESIS CLUSTER-SPECIFIC TRANSCRIPTION REGULATOR ATNN-RELATED"/>
    <property type="match status" value="1"/>
</dbReference>
<reference evidence="9" key="1">
    <citation type="journal article" date="2013" name="Genome Announc.">
        <title>Draft genome sequence of Neofusicoccum parvum isolate UCR-NP2, a fungal vascular pathogen associated with grapevine cankers.</title>
        <authorList>
            <person name="Blanco-Ulate B."/>
            <person name="Rolshausen P."/>
            <person name="Cantu D."/>
        </authorList>
    </citation>
    <scope>NUCLEOTIDE SEQUENCE [LARGE SCALE GENOMIC DNA]</scope>
    <source>
        <strain evidence="9">UCR-NP2</strain>
    </source>
</reference>
<protein>
    <submittedName>
        <fullName evidence="8">Putative c6 zinc finger domain-containing protein</fullName>
    </submittedName>
</protein>
<dbReference type="eggNOG" id="ENOG502SQ3E">
    <property type="taxonomic scope" value="Eukaryota"/>
</dbReference>
<keyword evidence="1" id="KW-0479">Metal-binding</keyword>
<keyword evidence="5" id="KW-0804">Transcription</keyword>
<dbReference type="OMA" id="HNTIPML"/>
<dbReference type="SUPFAM" id="SSF57701">
    <property type="entry name" value="Zn2/Cys6 DNA-binding domain"/>
    <property type="match status" value="1"/>
</dbReference>
<evidence type="ECO:0000256" key="3">
    <source>
        <dbReference type="ARBA" id="ARBA00023015"/>
    </source>
</evidence>
<dbReference type="InterPro" id="IPR052360">
    <property type="entry name" value="Transcr_Regulatory_Proteins"/>
</dbReference>
<feature type="domain" description="Zn(2)-C6 fungal-type" evidence="7">
    <location>
        <begin position="16"/>
        <end position="51"/>
    </location>
</feature>
<evidence type="ECO:0000313" key="9">
    <source>
        <dbReference type="Proteomes" id="UP000013521"/>
    </source>
</evidence>
<accession>R1ELW6</accession>
<dbReference type="Proteomes" id="UP000013521">
    <property type="component" value="Unassembled WGS sequence"/>
</dbReference>